<feature type="compositionally biased region" description="Low complexity" evidence="1">
    <location>
        <begin position="56"/>
        <end position="76"/>
    </location>
</feature>
<dbReference type="SMART" id="SM01273">
    <property type="entry name" value="Mago-bind"/>
    <property type="match status" value="1"/>
</dbReference>
<dbReference type="InterPro" id="IPR015362">
    <property type="entry name" value="WIBG_mago-bd"/>
</dbReference>
<feature type="compositionally biased region" description="Basic and acidic residues" evidence="1">
    <location>
        <begin position="37"/>
        <end position="55"/>
    </location>
</feature>
<feature type="domain" description="WIBG Mago-binding" evidence="2">
    <location>
        <begin position="122"/>
        <end position="148"/>
    </location>
</feature>
<reference evidence="3" key="1">
    <citation type="submission" date="2021-01" db="EMBL/GenBank/DDBJ databases">
        <authorList>
            <consortium name="Genoscope - CEA"/>
            <person name="William W."/>
        </authorList>
    </citation>
    <scope>NUCLEOTIDE SEQUENCE</scope>
</reference>
<name>A0A8S1VAX3_PAROT</name>
<proteinExistence type="predicted"/>
<evidence type="ECO:0000313" key="4">
    <source>
        <dbReference type="Proteomes" id="UP000683925"/>
    </source>
</evidence>
<dbReference type="OMA" id="QDEPNTI"/>
<dbReference type="OrthoDB" id="21625at2759"/>
<feature type="compositionally biased region" description="Basic and acidic residues" evidence="1">
    <location>
        <begin position="15"/>
        <end position="30"/>
    </location>
</feature>
<evidence type="ECO:0000256" key="1">
    <source>
        <dbReference type="SAM" id="MobiDB-lite"/>
    </source>
</evidence>
<gene>
    <name evidence="3" type="ORF">POCTA_138.1.T0640119</name>
</gene>
<dbReference type="Pfam" id="PF09282">
    <property type="entry name" value="Mago-bind"/>
    <property type="match status" value="1"/>
</dbReference>
<comment type="caution">
    <text evidence="3">The sequence shown here is derived from an EMBL/GenBank/DDBJ whole genome shotgun (WGS) entry which is preliminary data.</text>
</comment>
<evidence type="ECO:0000259" key="2">
    <source>
        <dbReference type="SMART" id="SM01273"/>
    </source>
</evidence>
<protein>
    <recommendedName>
        <fullName evidence="2">WIBG Mago-binding domain-containing protein</fullName>
    </recommendedName>
</protein>
<dbReference type="EMBL" id="CAJJDP010000063">
    <property type="protein sequence ID" value="CAD8174708.1"/>
    <property type="molecule type" value="Genomic_DNA"/>
</dbReference>
<evidence type="ECO:0000313" key="3">
    <source>
        <dbReference type="EMBL" id="CAD8174708.1"/>
    </source>
</evidence>
<dbReference type="AlphaFoldDB" id="A0A8S1VAX3"/>
<accession>A0A8S1VAX3</accession>
<keyword evidence="4" id="KW-1185">Reference proteome</keyword>
<organism evidence="3 4">
    <name type="scientific">Paramecium octaurelia</name>
    <dbReference type="NCBI Taxonomy" id="43137"/>
    <lineage>
        <taxon>Eukaryota</taxon>
        <taxon>Sar</taxon>
        <taxon>Alveolata</taxon>
        <taxon>Ciliophora</taxon>
        <taxon>Intramacronucleata</taxon>
        <taxon>Oligohymenophorea</taxon>
        <taxon>Peniculida</taxon>
        <taxon>Parameciidae</taxon>
        <taxon>Paramecium</taxon>
    </lineage>
</organism>
<feature type="region of interest" description="Disordered" evidence="1">
    <location>
        <begin position="15"/>
        <end position="80"/>
    </location>
</feature>
<sequence>MSEIQELIDNFERIEIKENDKKEDTKEQKIEQQSNQDESKDTIVKETNDDQKQQQEQDQQNQNNKDVQNDQNNIKDLNNDQFIEKQLEEALTNKLIIQEQNKGEKYQVQDQVNIDDQLQKQEHTIIKGTMRSDGTMRKDIKVRAGYKNADMVQRYVIPQKRK</sequence>
<dbReference type="Proteomes" id="UP000683925">
    <property type="component" value="Unassembled WGS sequence"/>
</dbReference>